<organism evidence="1 2">
    <name type="scientific">Podospora didyma</name>
    <dbReference type="NCBI Taxonomy" id="330526"/>
    <lineage>
        <taxon>Eukaryota</taxon>
        <taxon>Fungi</taxon>
        <taxon>Dikarya</taxon>
        <taxon>Ascomycota</taxon>
        <taxon>Pezizomycotina</taxon>
        <taxon>Sordariomycetes</taxon>
        <taxon>Sordariomycetidae</taxon>
        <taxon>Sordariales</taxon>
        <taxon>Podosporaceae</taxon>
        <taxon>Podospora</taxon>
    </lineage>
</organism>
<protein>
    <submittedName>
        <fullName evidence="1">Uncharacterized protein</fullName>
    </submittedName>
</protein>
<keyword evidence="2" id="KW-1185">Reference proteome</keyword>
<name>A0AAE0K0T5_9PEZI</name>
<sequence>MFDFSMCLKLANWHCCVTITVTNRSVVKLYEPFQLISQTAARSNVYTCLCGTSIHRELCHERERSYLDGHSIQPSDDNLKNDQSTHKYECGNNKEPCISVVAHSRGEACEFTSATLTVTCCQYAQPREAGITYIVSSTTGAHGTSFPGQSQSADSFAPTEAIKHLPAFSPSYQPTTSPVAYVSSRGIVSPSKAGYKQLNA</sequence>
<dbReference type="EMBL" id="JAULSW010000011">
    <property type="protein sequence ID" value="KAK3367864.1"/>
    <property type="molecule type" value="Genomic_DNA"/>
</dbReference>
<comment type="caution">
    <text evidence="1">The sequence shown here is derived from an EMBL/GenBank/DDBJ whole genome shotgun (WGS) entry which is preliminary data.</text>
</comment>
<gene>
    <name evidence="1" type="ORF">B0H63DRAFT_87184</name>
</gene>
<proteinExistence type="predicted"/>
<dbReference type="AlphaFoldDB" id="A0AAE0K0T5"/>
<accession>A0AAE0K0T5</accession>
<evidence type="ECO:0000313" key="2">
    <source>
        <dbReference type="Proteomes" id="UP001285441"/>
    </source>
</evidence>
<reference evidence="1" key="2">
    <citation type="submission" date="2023-06" db="EMBL/GenBank/DDBJ databases">
        <authorList>
            <consortium name="Lawrence Berkeley National Laboratory"/>
            <person name="Haridas S."/>
            <person name="Hensen N."/>
            <person name="Bonometti L."/>
            <person name="Westerberg I."/>
            <person name="Brannstrom I.O."/>
            <person name="Guillou S."/>
            <person name="Cros-Aarteil S."/>
            <person name="Calhoun S."/>
            <person name="Kuo A."/>
            <person name="Mondo S."/>
            <person name="Pangilinan J."/>
            <person name="Riley R."/>
            <person name="LaButti K."/>
            <person name="Andreopoulos B."/>
            <person name="Lipzen A."/>
            <person name="Chen C."/>
            <person name="Yanf M."/>
            <person name="Daum C."/>
            <person name="Ng V."/>
            <person name="Clum A."/>
            <person name="Steindorff A."/>
            <person name="Ohm R."/>
            <person name="Martin F."/>
            <person name="Silar P."/>
            <person name="Natvig D."/>
            <person name="Lalanne C."/>
            <person name="Gautier V."/>
            <person name="Ament-velasquez S.L."/>
            <person name="Kruys A."/>
            <person name="Hutchinson M.I."/>
            <person name="Powell A.J."/>
            <person name="Barry K."/>
            <person name="Miller A.N."/>
            <person name="Grigoriev I.V."/>
            <person name="Debuchy R."/>
            <person name="Gladieux P."/>
            <person name="Thoren M.H."/>
            <person name="Johannesson H."/>
        </authorList>
    </citation>
    <scope>NUCLEOTIDE SEQUENCE</scope>
    <source>
        <strain evidence="1">CBS 232.78</strain>
    </source>
</reference>
<dbReference type="Proteomes" id="UP001285441">
    <property type="component" value="Unassembled WGS sequence"/>
</dbReference>
<evidence type="ECO:0000313" key="1">
    <source>
        <dbReference type="EMBL" id="KAK3367864.1"/>
    </source>
</evidence>
<reference evidence="1" key="1">
    <citation type="journal article" date="2023" name="Mol. Phylogenet. Evol.">
        <title>Genome-scale phylogeny and comparative genomics of the fungal order Sordariales.</title>
        <authorList>
            <person name="Hensen N."/>
            <person name="Bonometti L."/>
            <person name="Westerberg I."/>
            <person name="Brannstrom I.O."/>
            <person name="Guillou S."/>
            <person name="Cros-Aarteil S."/>
            <person name="Calhoun S."/>
            <person name="Haridas S."/>
            <person name="Kuo A."/>
            <person name="Mondo S."/>
            <person name="Pangilinan J."/>
            <person name="Riley R."/>
            <person name="LaButti K."/>
            <person name="Andreopoulos B."/>
            <person name="Lipzen A."/>
            <person name="Chen C."/>
            <person name="Yan M."/>
            <person name="Daum C."/>
            <person name="Ng V."/>
            <person name="Clum A."/>
            <person name="Steindorff A."/>
            <person name="Ohm R.A."/>
            <person name="Martin F."/>
            <person name="Silar P."/>
            <person name="Natvig D.O."/>
            <person name="Lalanne C."/>
            <person name="Gautier V."/>
            <person name="Ament-Velasquez S.L."/>
            <person name="Kruys A."/>
            <person name="Hutchinson M.I."/>
            <person name="Powell A.J."/>
            <person name="Barry K."/>
            <person name="Miller A.N."/>
            <person name="Grigoriev I.V."/>
            <person name="Debuchy R."/>
            <person name="Gladieux P."/>
            <person name="Hiltunen Thoren M."/>
            <person name="Johannesson H."/>
        </authorList>
    </citation>
    <scope>NUCLEOTIDE SEQUENCE</scope>
    <source>
        <strain evidence="1">CBS 232.78</strain>
    </source>
</reference>